<dbReference type="Proteomes" id="UP001163831">
    <property type="component" value="Chromosome"/>
</dbReference>
<dbReference type="EMBL" id="CP107052">
    <property type="protein sequence ID" value="UYH51640.1"/>
    <property type="molecule type" value="Genomic_DNA"/>
</dbReference>
<sequence length="465" mass="51387">MADFPRAKIFLIGLSMTCVAPRPAFAQLNDFGTRQRADLAQPPVKHRPPQRTDDHRHLFGDWGGARTWLLDRGVDIIPAYMMEAAGNTSGGVSQGSAFTGRFGIDFEVDWGKLGGIRGLKSHTLIMSKSGRDLSADRLGHDPYSATELYGRIGTLVKLQFAYLTEDLMSGHLQLAAGRMNQGFFFDTSPVYCMFLSLSICPVPRVLPGANPAGFYTKSRTNWGGYVRYRPVSPVYVQIGAFEVSPNHGGISGFDWSSHATNGVNFPFEIGWQPGGGLGERSSHVALGGYYDTAPVGDVYWDRNNQPRALTGQPGLTSRGHTAFWAQIDHMIKRNTRSNIGGLIVFGNFTRSDPSLSAFKQQATIGFEDVGEIRSRPRDGFGVQVTYAWVSNAMRARQALYFAHKGRYPPGLYSAQSYEMIIEAQYSYHLYRAVDLQPDFQYIVHPNSQAGLKNAVIFGGRARVNF</sequence>
<reference evidence="4" key="1">
    <citation type="submission" date="2022-10" db="EMBL/GenBank/DDBJ databases">
        <title>Candidatus Kirkpatrella diaphorinas gen. nov., sp. nov., an uncultured endosymbiont identified in a population of Diaphorina citri from Hawaii.</title>
        <authorList>
            <person name="Henry E.M."/>
            <person name="Carlson C.R."/>
            <person name="Kuo Y.-W."/>
        </authorList>
    </citation>
    <scope>NUCLEOTIDE SEQUENCE</scope>
    <source>
        <strain evidence="4">CADCRV1</strain>
    </source>
</reference>
<feature type="region of interest" description="Disordered" evidence="3">
    <location>
        <begin position="36"/>
        <end position="57"/>
    </location>
</feature>
<feature type="chain" id="PRO_5045000290" evidence="2">
    <location>
        <begin position="27"/>
        <end position="465"/>
    </location>
</feature>
<dbReference type="RefSeq" id="WP_319807233.1">
    <property type="nucleotide sequence ID" value="NZ_CP107052.1"/>
</dbReference>
<comment type="similarity">
    <text evidence="1 2">Belongs to the OprB family.</text>
</comment>
<keyword evidence="2" id="KW-0732">Signal</keyword>
<gene>
    <name evidence="4" type="ORF">N5W20_01840</name>
</gene>
<accession>A0ABY6GLC8</accession>
<evidence type="ECO:0000256" key="2">
    <source>
        <dbReference type="RuleBase" id="RU363072"/>
    </source>
</evidence>
<evidence type="ECO:0000256" key="1">
    <source>
        <dbReference type="ARBA" id="ARBA00008769"/>
    </source>
</evidence>
<dbReference type="PANTHER" id="PTHR37944">
    <property type="entry name" value="PORIN B"/>
    <property type="match status" value="1"/>
</dbReference>
<dbReference type="Pfam" id="PF04966">
    <property type="entry name" value="OprB"/>
    <property type="match status" value="1"/>
</dbReference>
<dbReference type="PANTHER" id="PTHR37944:SF1">
    <property type="entry name" value="PORIN B"/>
    <property type="match status" value="1"/>
</dbReference>
<name>A0ABY6GLC8_9PROT</name>
<protein>
    <submittedName>
        <fullName evidence="4">Carbohydrate porin</fullName>
    </submittedName>
</protein>
<feature type="signal peptide" evidence="2">
    <location>
        <begin position="1"/>
        <end position="26"/>
    </location>
</feature>
<keyword evidence="5" id="KW-1185">Reference proteome</keyword>
<dbReference type="InterPro" id="IPR052932">
    <property type="entry name" value="OprB_Porin"/>
</dbReference>
<evidence type="ECO:0000313" key="5">
    <source>
        <dbReference type="Proteomes" id="UP001163831"/>
    </source>
</evidence>
<proteinExistence type="inferred from homology"/>
<dbReference type="InterPro" id="IPR007049">
    <property type="entry name" value="Carb-sel_porin_OprB"/>
</dbReference>
<organism evidence="4 5">
    <name type="scientific">Candidatus Kirkpatrickella diaphorinae</name>
    <dbReference type="NCBI Taxonomy" id="2984322"/>
    <lineage>
        <taxon>Bacteria</taxon>
        <taxon>Pseudomonadati</taxon>
        <taxon>Pseudomonadota</taxon>
        <taxon>Alphaproteobacteria</taxon>
        <taxon>Acetobacterales</taxon>
        <taxon>Acetobacteraceae</taxon>
        <taxon>Candidatus Kirkpatrickella</taxon>
    </lineage>
</organism>
<dbReference type="InterPro" id="IPR038673">
    <property type="entry name" value="OprB_sf"/>
</dbReference>
<dbReference type="Gene3D" id="2.40.160.180">
    <property type="entry name" value="Carbohydrate-selective porin OprB"/>
    <property type="match status" value="1"/>
</dbReference>
<evidence type="ECO:0000256" key="3">
    <source>
        <dbReference type="SAM" id="MobiDB-lite"/>
    </source>
</evidence>
<evidence type="ECO:0000313" key="4">
    <source>
        <dbReference type="EMBL" id="UYH51640.1"/>
    </source>
</evidence>